<dbReference type="EMBL" id="GBRH01173217">
    <property type="protein sequence ID" value="JAE24679.1"/>
    <property type="molecule type" value="Transcribed_RNA"/>
</dbReference>
<reference evidence="1" key="2">
    <citation type="journal article" date="2015" name="Data Brief">
        <title>Shoot transcriptome of the giant reed, Arundo donax.</title>
        <authorList>
            <person name="Barrero R.A."/>
            <person name="Guerrero F.D."/>
            <person name="Moolhuijzen P."/>
            <person name="Goolsby J.A."/>
            <person name="Tidwell J."/>
            <person name="Bellgard S.E."/>
            <person name="Bellgard M.I."/>
        </authorList>
    </citation>
    <scope>NUCLEOTIDE SEQUENCE</scope>
    <source>
        <tissue evidence="1">Shoot tissue taken approximately 20 cm above the soil surface</tissue>
    </source>
</reference>
<organism evidence="1">
    <name type="scientific">Arundo donax</name>
    <name type="common">Giant reed</name>
    <name type="synonym">Donax arundinaceus</name>
    <dbReference type="NCBI Taxonomy" id="35708"/>
    <lineage>
        <taxon>Eukaryota</taxon>
        <taxon>Viridiplantae</taxon>
        <taxon>Streptophyta</taxon>
        <taxon>Embryophyta</taxon>
        <taxon>Tracheophyta</taxon>
        <taxon>Spermatophyta</taxon>
        <taxon>Magnoliopsida</taxon>
        <taxon>Liliopsida</taxon>
        <taxon>Poales</taxon>
        <taxon>Poaceae</taxon>
        <taxon>PACMAD clade</taxon>
        <taxon>Arundinoideae</taxon>
        <taxon>Arundineae</taxon>
        <taxon>Arundo</taxon>
    </lineage>
</organism>
<dbReference type="AlphaFoldDB" id="A0A0A9GMR5"/>
<sequence length="25" mass="2920">MEFNRGEKICKCVLQWNPDRTPPSA</sequence>
<reference evidence="1" key="1">
    <citation type="submission" date="2014-09" db="EMBL/GenBank/DDBJ databases">
        <authorList>
            <person name="Magalhaes I.L.F."/>
            <person name="Oliveira U."/>
            <person name="Santos F.R."/>
            <person name="Vidigal T.H.D.A."/>
            <person name="Brescovit A.D."/>
            <person name="Santos A.J."/>
        </authorList>
    </citation>
    <scope>NUCLEOTIDE SEQUENCE</scope>
    <source>
        <tissue evidence="1">Shoot tissue taken approximately 20 cm above the soil surface</tissue>
    </source>
</reference>
<protein>
    <submittedName>
        <fullName evidence="1">Uncharacterized protein</fullName>
    </submittedName>
</protein>
<accession>A0A0A9GMR5</accession>
<name>A0A0A9GMR5_ARUDO</name>
<evidence type="ECO:0000313" key="1">
    <source>
        <dbReference type="EMBL" id="JAE24679.1"/>
    </source>
</evidence>
<proteinExistence type="predicted"/>